<dbReference type="Proteomes" id="UP000324800">
    <property type="component" value="Unassembled WGS sequence"/>
</dbReference>
<feature type="region of interest" description="Disordered" evidence="1">
    <location>
        <begin position="1"/>
        <end position="38"/>
    </location>
</feature>
<feature type="compositionally biased region" description="Polar residues" evidence="1">
    <location>
        <begin position="177"/>
        <end position="186"/>
    </location>
</feature>
<reference evidence="2 3" key="1">
    <citation type="submission" date="2019-03" db="EMBL/GenBank/DDBJ databases">
        <title>Single cell metagenomics reveals metabolic interactions within the superorganism composed of flagellate Streblomastix strix and complex community of Bacteroidetes bacteria on its surface.</title>
        <authorList>
            <person name="Treitli S.C."/>
            <person name="Kolisko M."/>
            <person name="Husnik F."/>
            <person name="Keeling P."/>
            <person name="Hampl V."/>
        </authorList>
    </citation>
    <scope>NUCLEOTIDE SEQUENCE [LARGE SCALE GENOMIC DNA]</scope>
    <source>
        <strain evidence="2">ST1C</strain>
    </source>
</reference>
<sequence length="309" mass="34616">MTNIDSKTTVPEQADDLHPSPSPSPNQRIPPIAPPPLQEMFIDQQIRENRSRSMFTGSYQHIQYQKLKFDQNSNLPKSSLQMEDTSTFAHPSQYKQIIYINTKTLSGFDQTGRPRRHTFATSSIVSQRIPSAYREILIRKGSIRDQRKRPTKIPKYNKPTPPVPPPPLVPEKFGSESFAQHLSTTKAENEQNKGIKPVVTTNPHLSPNASPVLSKNSDFSKERSLSEESQGQGSGDGNEAEEDEEENPDEPNVYGLQYQDGFIDFVEHPPTSLEGIPEDEQVYKQGESENQKEKEKDASGGGKNEAIGD</sequence>
<feature type="compositionally biased region" description="Pro residues" evidence="1">
    <location>
        <begin position="159"/>
        <end position="169"/>
    </location>
</feature>
<dbReference type="OrthoDB" id="10669062at2759"/>
<accession>A0A5J4WY65</accession>
<dbReference type="AlphaFoldDB" id="A0A5J4WY65"/>
<gene>
    <name evidence="2" type="ORF">EZS28_004946</name>
</gene>
<proteinExistence type="predicted"/>
<organism evidence="2 3">
    <name type="scientific">Streblomastix strix</name>
    <dbReference type="NCBI Taxonomy" id="222440"/>
    <lineage>
        <taxon>Eukaryota</taxon>
        <taxon>Metamonada</taxon>
        <taxon>Preaxostyla</taxon>
        <taxon>Oxymonadida</taxon>
        <taxon>Streblomastigidae</taxon>
        <taxon>Streblomastix</taxon>
    </lineage>
</organism>
<evidence type="ECO:0000313" key="2">
    <source>
        <dbReference type="EMBL" id="KAA6399522.1"/>
    </source>
</evidence>
<feature type="compositionally biased region" description="Polar residues" evidence="1">
    <location>
        <begin position="199"/>
        <end position="217"/>
    </location>
</feature>
<evidence type="ECO:0000313" key="3">
    <source>
        <dbReference type="Proteomes" id="UP000324800"/>
    </source>
</evidence>
<protein>
    <submittedName>
        <fullName evidence="2">Uncharacterized protein</fullName>
    </submittedName>
</protein>
<dbReference type="EMBL" id="SNRW01000734">
    <property type="protein sequence ID" value="KAA6399522.1"/>
    <property type="molecule type" value="Genomic_DNA"/>
</dbReference>
<feature type="compositionally biased region" description="Polar residues" evidence="1">
    <location>
        <begin position="1"/>
        <end position="11"/>
    </location>
</feature>
<comment type="caution">
    <text evidence="2">The sequence shown here is derived from an EMBL/GenBank/DDBJ whole genome shotgun (WGS) entry which is preliminary data.</text>
</comment>
<name>A0A5J4WY65_9EUKA</name>
<feature type="compositionally biased region" description="Basic and acidic residues" evidence="1">
    <location>
        <begin position="286"/>
        <end position="298"/>
    </location>
</feature>
<feature type="region of interest" description="Disordered" evidence="1">
    <location>
        <begin position="139"/>
        <end position="309"/>
    </location>
</feature>
<evidence type="ECO:0000256" key="1">
    <source>
        <dbReference type="SAM" id="MobiDB-lite"/>
    </source>
</evidence>
<feature type="compositionally biased region" description="Acidic residues" evidence="1">
    <location>
        <begin position="238"/>
        <end position="249"/>
    </location>
</feature>